<dbReference type="AlphaFoldDB" id="X1PQK9"/>
<reference evidence="1" key="1">
    <citation type="journal article" date="2014" name="Front. Microbiol.">
        <title>High frequency of phylogenetically diverse reductive dehalogenase-homologous genes in deep subseafloor sedimentary metagenomes.</title>
        <authorList>
            <person name="Kawai M."/>
            <person name="Futagami T."/>
            <person name="Toyoda A."/>
            <person name="Takaki Y."/>
            <person name="Nishi S."/>
            <person name="Hori S."/>
            <person name="Arai W."/>
            <person name="Tsubouchi T."/>
            <person name="Morono Y."/>
            <person name="Uchiyama I."/>
            <person name="Ito T."/>
            <person name="Fujiyama A."/>
            <person name="Inagaki F."/>
            <person name="Takami H."/>
        </authorList>
    </citation>
    <scope>NUCLEOTIDE SEQUENCE</scope>
    <source>
        <strain evidence="1">Expedition CK06-06</strain>
    </source>
</reference>
<sequence>MAVDITGVMKRDNRTNDKAKRRKERCVDCCHSNLSDMKGKNVFCQKFLMYEEKAIYRYCAEYKPR</sequence>
<protein>
    <submittedName>
        <fullName evidence="1">Uncharacterized protein</fullName>
    </submittedName>
</protein>
<organism evidence="1">
    <name type="scientific">marine sediment metagenome</name>
    <dbReference type="NCBI Taxonomy" id="412755"/>
    <lineage>
        <taxon>unclassified sequences</taxon>
        <taxon>metagenomes</taxon>
        <taxon>ecological metagenomes</taxon>
    </lineage>
</organism>
<dbReference type="EMBL" id="BARV01025492">
    <property type="protein sequence ID" value="GAI44806.1"/>
    <property type="molecule type" value="Genomic_DNA"/>
</dbReference>
<accession>X1PQK9</accession>
<comment type="caution">
    <text evidence="1">The sequence shown here is derived from an EMBL/GenBank/DDBJ whole genome shotgun (WGS) entry which is preliminary data.</text>
</comment>
<name>X1PQK9_9ZZZZ</name>
<proteinExistence type="predicted"/>
<evidence type="ECO:0000313" key="1">
    <source>
        <dbReference type="EMBL" id="GAI44806.1"/>
    </source>
</evidence>
<gene>
    <name evidence="1" type="ORF">S06H3_41379</name>
</gene>